<evidence type="ECO:0000256" key="1">
    <source>
        <dbReference type="SAM" id="MobiDB-lite"/>
    </source>
</evidence>
<evidence type="ECO:0000313" key="2">
    <source>
        <dbReference type="EMBL" id="GAA2934679.1"/>
    </source>
</evidence>
<comment type="caution">
    <text evidence="2">The sequence shown here is derived from an EMBL/GenBank/DDBJ whole genome shotgun (WGS) entry which is preliminary data.</text>
</comment>
<keyword evidence="3" id="KW-1185">Reference proteome</keyword>
<accession>A0ABN3X225</accession>
<feature type="compositionally biased region" description="Low complexity" evidence="1">
    <location>
        <begin position="47"/>
        <end position="66"/>
    </location>
</feature>
<proteinExistence type="predicted"/>
<dbReference type="Proteomes" id="UP001501102">
    <property type="component" value="Unassembled WGS sequence"/>
</dbReference>
<dbReference type="EMBL" id="BAAAXZ010000124">
    <property type="protein sequence ID" value="GAA2934679.1"/>
    <property type="molecule type" value="Genomic_DNA"/>
</dbReference>
<protein>
    <submittedName>
        <fullName evidence="2">Uncharacterized protein</fullName>
    </submittedName>
</protein>
<name>A0ABN3X225_STRTU</name>
<sequence length="200" mass="20218">MTPRLAPIASIAASGPGCGGTRPCITDRPASAGIPIRISECPPRLATSSTTGISSTIPTSKKSGSPMTPAISTIAQGMARPPAFARIVSTIWSAPPESASSLPSIAPRAMRTPTPATVEPSPVVKEVIALSSGAPAEAPSTNDPMVRARKACSRNRVIRRTMTAMPASTAMPSCAWPADVIGPAGAAASISTLRVLTGLP</sequence>
<gene>
    <name evidence="2" type="ORF">GCM10020221_33060</name>
</gene>
<evidence type="ECO:0000313" key="3">
    <source>
        <dbReference type="Proteomes" id="UP001501102"/>
    </source>
</evidence>
<feature type="region of interest" description="Disordered" evidence="1">
    <location>
        <begin position="43"/>
        <end position="68"/>
    </location>
</feature>
<reference evidence="2 3" key="1">
    <citation type="journal article" date="2019" name="Int. J. Syst. Evol. Microbiol.">
        <title>The Global Catalogue of Microorganisms (GCM) 10K type strain sequencing project: providing services to taxonomists for standard genome sequencing and annotation.</title>
        <authorList>
            <consortium name="The Broad Institute Genomics Platform"/>
            <consortium name="The Broad Institute Genome Sequencing Center for Infectious Disease"/>
            <person name="Wu L."/>
            <person name="Ma J."/>
        </authorList>
    </citation>
    <scope>NUCLEOTIDE SEQUENCE [LARGE SCALE GENOMIC DNA]</scope>
    <source>
        <strain evidence="2 3">JCM 4087</strain>
    </source>
</reference>
<organism evidence="2 3">
    <name type="scientific">Streptomyces thioluteus</name>
    <dbReference type="NCBI Taxonomy" id="66431"/>
    <lineage>
        <taxon>Bacteria</taxon>
        <taxon>Bacillati</taxon>
        <taxon>Actinomycetota</taxon>
        <taxon>Actinomycetes</taxon>
        <taxon>Kitasatosporales</taxon>
        <taxon>Streptomycetaceae</taxon>
        <taxon>Streptomyces</taxon>
    </lineage>
</organism>